<sequence length="313" mass="35109">MTIVDRDQLLTSARDFADRALRAYLEDDTRVILANAAIAMEHLSKAYLYSLHPALLMELRNGQLDSLLHLVGLGAKARKLQHPKTISAKEALARVEHVLPTLRAPKTQLSQLVEVRDGVVHVGYLTTENTREILTAFLRYANELFEELEVGAGDRWGIHAELVDSLISHALTEIERDVRHRVAAAKLRITELLKRIPEDEHGPFMVARQAQTPLIFVTPTQRRAAATCPACKDEEASYFGEPDYDVDVDVEPDGRGGYMSYIAGAYCTLVIERFVCGCCELRLDGPDELEAAGLDKFVENYVDSEDYESYFED</sequence>
<proteinExistence type="predicted"/>
<evidence type="ECO:0000313" key="2">
    <source>
        <dbReference type="Proteomes" id="UP000539313"/>
    </source>
</evidence>
<name>A0A7W3R863_9ACTN</name>
<organism evidence="1 2">
    <name type="scientific">Thermomonospora cellulosilytica</name>
    <dbReference type="NCBI Taxonomy" id="1411118"/>
    <lineage>
        <taxon>Bacteria</taxon>
        <taxon>Bacillati</taxon>
        <taxon>Actinomycetota</taxon>
        <taxon>Actinomycetes</taxon>
        <taxon>Streptosporangiales</taxon>
        <taxon>Thermomonosporaceae</taxon>
        <taxon>Thermomonospora</taxon>
    </lineage>
</organism>
<dbReference type="AlphaFoldDB" id="A0A7W3R863"/>
<dbReference type="RefSeq" id="WP_182704936.1">
    <property type="nucleotide sequence ID" value="NZ_JACJII010000001.1"/>
</dbReference>
<dbReference type="EMBL" id="JACJII010000001">
    <property type="protein sequence ID" value="MBA9003060.1"/>
    <property type="molecule type" value="Genomic_DNA"/>
</dbReference>
<accession>A0A7W3R863</accession>
<keyword evidence="2" id="KW-1185">Reference proteome</keyword>
<dbReference type="Proteomes" id="UP000539313">
    <property type="component" value="Unassembled WGS sequence"/>
</dbReference>
<protein>
    <submittedName>
        <fullName evidence="1">Uncharacterized protein</fullName>
    </submittedName>
</protein>
<gene>
    <name evidence="1" type="ORF">HNR21_001942</name>
</gene>
<reference evidence="1 2" key="1">
    <citation type="submission" date="2020-08" db="EMBL/GenBank/DDBJ databases">
        <title>Sequencing the genomes of 1000 actinobacteria strains.</title>
        <authorList>
            <person name="Klenk H.-P."/>
        </authorList>
    </citation>
    <scope>NUCLEOTIDE SEQUENCE [LARGE SCALE GENOMIC DNA]</scope>
    <source>
        <strain evidence="1 2">DSM 45823</strain>
    </source>
</reference>
<evidence type="ECO:0000313" key="1">
    <source>
        <dbReference type="EMBL" id="MBA9003060.1"/>
    </source>
</evidence>
<comment type="caution">
    <text evidence="1">The sequence shown here is derived from an EMBL/GenBank/DDBJ whole genome shotgun (WGS) entry which is preliminary data.</text>
</comment>